<evidence type="ECO:0000313" key="1">
    <source>
        <dbReference type="EMBL" id="MBD1548780.1"/>
    </source>
</evidence>
<proteinExistence type="predicted"/>
<sequence>MHCGNRVRARFVNNLEEPSSIHGHGIRIDTANSVLPHARTCRRRYEDLAQGDSVPYGLADPPMCPAC</sequence>
<accession>A0A926P378</accession>
<name>A0A926P378_9HYPH</name>
<gene>
    <name evidence="1" type="ORF">HK439_21160</name>
</gene>
<dbReference type="Proteomes" id="UP000598467">
    <property type="component" value="Unassembled WGS sequence"/>
</dbReference>
<dbReference type="Gene3D" id="2.60.40.420">
    <property type="entry name" value="Cupredoxins - blue copper proteins"/>
    <property type="match status" value="1"/>
</dbReference>
<dbReference type="RefSeq" id="WP_190293470.1">
    <property type="nucleotide sequence ID" value="NZ_JABFCZ010000026.1"/>
</dbReference>
<evidence type="ECO:0000313" key="2">
    <source>
        <dbReference type="Proteomes" id="UP000598467"/>
    </source>
</evidence>
<protein>
    <recommendedName>
        <fullName evidence="3">Multicopper oxidase</fullName>
    </recommendedName>
</protein>
<dbReference type="AlphaFoldDB" id="A0A926P378"/>
<comment type="caution">
    <text evidence="1">The sequence shown here is derived from an EMBL/GenBank/DDBJ whole genome shotgun (WGS) entry which is preliminary data.</text>
</comment>
<evidence type="ECO:0008006" key="3">
    <source>
        <dbReference type="Google" id="ProtNLM"/>
    </source>
</evidence>
<dbReference type="InterPro" id="IPR008972">
    <property type="entry name" value="Cupredoxin"/>
</dbReference>
<organism evidence="1 2">
    <name type="scientific">Roseibium aggregatum</name>
    <dbReference type="NCBI Taxonomy" id="187304"/>
    <lineage>
        <taxon>Bacteria</taxon>
        <taxon>Pseudomonadati</taxon>
        <taxon>Pseudomonadota</taxon>
        <taxon>Alphaproteobacteria</taxon>
        <taxon>Hyphomicrobiales</taxon>
        <taxon>Stappiaceae</taxon>
        <taxon>Roseibium</taxon>
    </lineage>
</organism>
<dbReference type="EMBL" id="JABFCZ010000026">
    <property type="protein sequence ID" value="MBD1548780.1"/>
    <property type="molecule type" value="Genomic_DNA"/>
</dbReference>
<reference evidence="1" key="1">
    <citation type="submission" date="2020-05" db="EMBL/GenBank/DDBJ databases">
        <title>Identification of trans-AT polyketide cluster in two marine bacteria, producers of a novel glutaramide-containing polyketide sesbanimide D and analogs.</title>
        <authorList>
            <person name="Kacar D."/>
            <person name="Rodriguez P."/>
            <person name="Canedo L."/>
            <person name="Gonzalez E."/>
            <person name="Galan B."/>
            <person name="De La Calle F."/>
            <person name="Garcia J.L."/>
        </authorList>
    </citation>
    <scope>NUCLEOTIDE SEQUENCE</scope>
    <source>
        <strain evidence="1">PHM038</strain>
    </source>
</reference>